<dbReference type="AlphaFoldDB" id="A0A0F9D9X4"/>
<protein>
    <submittedName>
        <fullName evidence="1">Uncharacterized protein</fullName>
    </submittedName>
</protein>
<organism evidence="1">
    <name type="scientific">marine sediment metagenome</name>
    <dbReference type="NCBI Taxonomy" id="412755"/>
    <lineage>
        <taxon>unclassified sequences</taxon>
        <taxon>metagenomes</taxon>
        <taxon>ecological metagenomes</taxon>
    </lineage>
</organism>
<comment type="caution">
    <text evidence="1">The sequence shown here is derived from an EMBL/GenBank/DDBJ whole genome shotgun (WGS) entry which is preliminary data.</text>
</comment>
<accession>A0A0F9D9X4</accession>
<sequence length="128" mass="14704">MNTTEAKEMLEFEKVEYIPNPEKDVSEGVIGYVSSANDSSIFIKFQDQLDTFGWDNTTAQECNFKQVIALKGYYDGWIVDPKGRTLGHKSWAEAMVKGTPEDQQERLFEIGMGHFFNIFTHQKEKGLR</sequence>
<name>A0A0F9D9X4_9ZZZZ</name>
<evidence type="ECO:0000313" key="1">
    <source>
        <dbReference type="EMBL" id="KKL58459.1"/>
    </source>
</evidence>
<dbReference type="EMBL" id="LAZR01029818">
    <property type="protein sequence ID" value="KKL58459.1"/>
    <property type="molecule type" value="Genomic_DNA"/>
</dbReference>
<proteinExistence type="predicted"/>
<reference evidence="1" key="1">
    <citation type="journal article" date="2015" name="Nature">
        <title>Complex archaea that bridge the gap between prokaryotes and eukaryotes.</title>
        <authorList>
            <person name="Spang A."/>
            <person name="Saw J.H."/>
            <person name="Jorgensen S.L."/>
            <person name="Zaremba-Niedzwiedzka K."/>
            <person name="Martijn J."/>
            <person name="Lind A.E."/>
            <person name="van Eijk R."/>
            <person name="Schleper C."/>
            <person name="Guy L."/>
            <person name="Ettema T.J."/>
        </authorList>
    </citation>
    <scope>NUCLEOTIDE SEQUENCE</scope>
</reference>
<gene>
    <name evidence="1" type="ORF">LCGC14_2225190</name>
</gene>